<protein>
    <submittedName>
        <fullName evidence="3">LRR domain containing protein</fullName>
    </submittedName>
</protein>
<feature type="transmembrane region" description="Helical" evidence="1">
    <location>
        <begin position="174"/>
        <end position="200"/>
    </location>
</feature>
<keyword evidence="1" id="KW-0812">Transmembrane</keyword>
<sequence length="324" mass="37028">MSSLQNLNLDGITKRDISIGLEKVAKEGRLVRVSLLFLCYMCTIITNFCQKLLILQLLLAERTNVSPESLMRIVQYSPNLRLLDITNNESIFNWHSANTLKENTSPNILSPVPMYNDLAELAVSHVKDGSYFGINRAPVVPATFCPSQPPPPLGNKRNVDFIKYVVCKFPCASLAVYFSIAVALELNFNLSTMIFIIYYFKPISDFDDPHSRDWYLYLKPSSSLPYLSIFNFVIQFFSDVLGIAGLEIDKISALEFLNVKEKKRSDGKNCMIFLFKVNRRSEISMRNEPIDIRKRFRVKYIRELGKLSGLLNLQASNKFTHILT</sequence>
<keyword evidence="1" id="KW-1133">Transmembrane helix</keyword>
<keyword evidence="2" id="KW-1185">Reference proteome</keyword>
<feature type="transmembrane region" description="Helical" evidence="1">
    <location>
        <begin position="224"/>
        <end position="246"/>
    </location>
</feature>
<keyword evidence="1" id="KW-0472">Membrane</keyword>
<dbReference type="AlphaFoldDB" id="A0A1I7W742"/>
<organism evidence="2 3">
    <name type="scientific">Heterorhabditis bacteriophora</name>
    <name type="common">Entomopathogenic nematode worm</name>
    <dbReference type="NCBI Taxonomy" id="37862"/>
    <lineage>
        <taxon>Eukaryota</taxon>
        <taxon>Metazoa</taxon>
        <taxon>Ecdysozoa</taxon>
        <taxon>Nematoda</taxon>
        <taxon>Chromadorea</taxon>
        <taxon>Rhabditida</taxon>
        <taxon>Rhabditina</taxon>
        <taxon>Rhabditomorpha</taxon>
        <taxon>Strongyloidea</taxon>
        <taxon>Heterorhabditidae</taxon>
        <taxon>Heterorhabditis</taxon>
    </lineage>
</organism>
<evidence type="ECO:0000313" key="3">
    <source>
        <dbReference type="WBParaSite" id="Hba_00457"/>
    </source>
</evidence>
<name>A0A1I7W742_HETBA</name>
<reference evidence="3" key="1">
    <citation type="submission" date="2016-11" db="UniProtKB">
        <authorList>
            <consortium name="WormBaseParasite"/>
        </authorList>
    </citation>
    <scope>IDENTIFICATION</scope>
</reference>
<dbReference type="Proteomes" id="UP000095283">
    <property type="component" value="Unplaced"/>
</dbReference>
<dbReference type="WBParaSite" id="Hba_00457">
    <property type="protein sequence ID" value="Hba_00457"/>
    <property type="gene ID" value="Hba_00457"/>
</dbReference>
<accession>A0A1I7W742</accession>
<evidence type="ECO:0000313" key="2">
    <source>
        <dbReference type="Proteomes" id="UP000095283"/>
    </source>
</evidence>
<feature type="transmembrane region" description="Helical" evidence="1">
    <location>
        <begin position="30"/>
        <end position="49"/>
    </location>
</feature>
<proteinExistence type="predicted"/>
<evidence type="ECO:0000256" key="1">
    <source>
        <dbReference type="SAM" id="Phobius"/>
    </source>
</evidence>